<protein>
    <submittedName>
        <fullName evidence="4">Diguanylate cyclase (GGDEF) domain-containing protein</fullName>
    </submittedName>
</protein>
<dbReference type="InterPro" id="IPR052155">
    <property type="entry name" value="Biofilm_reg_signaling"/>
</dbReference>
<keyword evidence="2" id="KW-0812">Transmembrane</keyword>
<dbReference type="Gene3D" id="3.30.70.270">
    <property type="match status" value="1"/>
</dbReference>
<dbReference type="STRING" id="121616.GA0070216_14410"/>
<feature type="compositionally biased region" description="Basic residues" evidence="1">
    <location>
        <begin position="223"/>
        <end position="235"/>
    </location>
</feature>
<keyword evidence="5" id="KW-1185">Reference proteome</keyword>
<dbReference type="AlphaFoldDB" id="A0A1C5AXR0"/>
<evidence type="ECO:0000256" key="2">
    <source>
        <dbReference type="SAM" id="Phobius"/>
    </source>
</evidence>
<name>A0A1C5AXR0_9ACTN</name>
<gene>
    <name evidence="4" type="ORF">GA0070216_14410</name>
</gene>
<feature type="region of interest" description="Disordered" evidence="1">
    <location>
        <begin position="216"/>
        <end position="241"/>
    </location>
</feature>
<evidence type="ECO:0000259" key="3">
    <source>
        <dbReference type="PROSITE" id="PS50887"/>
    </source>
</evidence>
<evidence type="ECO:0000313" key="4">
    <source>
        <dbReference type="EMBL" id="SCF50015.1"/>
    </source>
</evidence>
<accession>A0A1C5AXR0</accession>
<dbReference type="CDD" id="cd01949">
    <property type="entry name" value="GGDEF"/>
    <property type="match status" value="1"/>
</dbReference>
<evidence type="ECO:0000313" key="5">
    <source>
        <dbReference type="Proteomes" id="UP000198797"/>
    </source>
</evidence>
<dbReference type="InterPro" id="IPR029787">
    <property type="entry name" value="Nucleotide_cyclase"/>
</dbReference>
<feature type="domain" description="GGDEF" evidence="3">
    <location>
        <begin position="78"/>
        <end position="213"/>
    </location>
</feature>
<dbReference type="NCBIfam" id="TIGR00254">
    <property type="entry name" value="GGDEF"/>
    <property type="match status" value="1"/>
</dbReference>
<proteinExistence type="predicted"/>
<feature type="transmembrane region" description="Helical" evidence="2">
    <location>
        <begin position="6"/>
        <end position="31"/>
    </location>
</feature>
<evidence type="ECO:0000256" key="1">
    <source>
        <dbReference type="SAM" id="MobiDB-lite"/>
    </source>
</evidence>
<dbReference type="InterPro" id="IPR000160">
    <property type="entry name" value="GGDEF_dom"/>
</dbReference>
<dbReference type="SUPFAM" id="SSF55073">
    <property type="entry name" value="Nucleotide cyclase"/>
    <property type="match status" value="1"/>
</dbReference>
<organism evidence="4 5">
    <name type="scientific">Micromonospora matsumotoense</name>
    <dbReference type="NCBI Taxonomy" id="121616"/>
    <lineage>
        <taxon>Bacteria</taxon>
        <taxon>Bacillati</taxon>
        <taxon>Actinomycetota</taxon>
        <taxon>Actinomycetes</taxon>
        <taxon>Micromonosporales</taxon>
        <taxon>Micromonosporaceae</taxon>
        <taxon>Micromonospora</taxon>
    </lineage>
</organism>
<dbReference type="Proteomes" id="UP000198797">
    <property type="component" value="Unassembled WGS sequence"/>
</dbReference>
<dbReference type="Pfam" id="PF00990">
    <property type="entry name" value="GGDEF"/>
    <property type="match status" value="1"/>
</dbReference>
<keyword evidence="2" id="KW-1133">Transmembrane helix</keyword>
<keyword evidence="2" id="KW-0472">Membrane</keyword>
<dbReference type="PROSITE" id="PS50887">
    <property type="entry name" value="GGDEF"/>
    <property type="match status" value="1"/>
</dbReference>
<dbReference type="PANTHER" id="PTHR44757:SF2">
    <property type="entry name" value="BIOFILM ARCHITECTURE MAINTENANCE PROTEIN MBAA"/>
    <property type="match status" value="1"/>
</dbReference>
<dbReference type="PANTHER" id="PTHR44757">
    <property type="entry name" value="DIGUANYLATE CYCLASE DGCP"/>
    <property type="match status" value="1"/>
</dbReference>
<dbReference type="EMBL" id="FMCU01000044">
    <property type="protein sequence ID" value="SCF50015.1"/>
    <property type="molecule type" value="Genomic_DNA"/>
</dbReference>
<reference evidence="5" key="1">
    <citation type="submission" date="2016-06" db="EMBL/GenBank/DDBJ databases">
        <authorList>
            <person name="Varghese N."/>
            <person name="Submissions Spin"/>
        </authorList>
    </citation>
    <scope>NUCLEOTIDE SEQUENCE [LARGE SCALE GENOMIC DNA]</scope>
    <source>
        <strain evidence="5">DSM 44100</strain>
    </source>
</reference>
<dbReference type="InterPro" id="IPR043128">
    <property type="entry name" value="Rev_trsase/Diguanyl_cyclase"/>
</dbReference>
<sequence length="241" mass="25626">MFTTLLVIATIHTAITLTVGACAGFGIGYLAGWPTVEQLRAELADAAWQLAHDPLTDLYNRSGLRTVHAALAASGPAQPIIAILLDLDGFKEINDEFGHDTGDDLLMEIADRLAPLTAAYGGSVARHSGDEYAAILPVRQHGIFDIGERIKAAIAEPIQLQGEAGPEAVVVTASIGIAIADSTEPLQAALHRADIAMYHAKAQGRNRHVLYASGMTMPDRASRRGPRLRDRRHSRGGVDAA</sequence>
<dbReference type="SMART" id="SM00267">
    <property type="entry name" value="GGDEF"/>
    <property type="match status" value="1"/>
</dbReference>